<proteinExistence type="predicted"/>
<dbReference type="Proteomes" id="UP001156666">
    <property type="component" value="Unassembled WGS sequence"/>
</dbReference>
<comment type="caution">
    <text evidence="3">The sequence shown here is derived from an EMBL/GenBank/DDBJ whole genome shotgun (WGS) entry which is preliminary data.</text>
</comment>
<reference evidence="3" key="1">
    <citation type="journal article" date="2014" name="Int. J. Syst. Evol. Microbiol.">
        <title>Complete genome sequence of Corynebacterium casei LMG S-19264T (=DSM 44701T), isolated from a smear-ripened cheese.</title>
        <authorList>
            <consortium name="US DOE Joint Genome Institute (JGI-PGF)"/>
            <person name="Walter F."/>
            <person name="Albersmeier A."/>
            <person name="Kalinowski J."/>
            <person name="Ruckert C."/>
        </authorList>
    </citation>
    <scope>NUCLEOTIDE SEQUENCE</scope>
    <source>
        <strain evidence="3">NBRC 108769</strain>
    </source>
</reference>
<evidence type="ECO:0000259" key="2">
    <source>
        <dbReference type="Pfam" id="PF18962"/>
    </source>
</evidence>
<dbReference type="EMBL" id="BSOH01000020">
    <property type="protein sequence ID" value="GLR18445.1"/>
    <property type="molecule type" value="Genomic_DNA"/>
</dbReference>
<dbReference type="RefSeq" id="WP_235293807.1">
    <property type="nucleotide sequence ID" value="NZ_BSOH01000020.1"/>
</dbReference>
<reference evidence="3" key="2">
    <citation type="submission" date="2023-01" db="EMBL/GenBank/DDBJ databases">
        <title>Draft genome sequence of Portibacter lacus strain NBRC 108769.</title>
        <authorList>
            <person name="Sun Q."/>
            <person name="Mori K."/>
        </authorList>
    </citation>
    <scope>NUCLEOTIDE SEQUENCE</scope>
    <source>
        <strain evidence="3">NBRC 108769</strain>
    </source>
</reference>
<sequence length="850" mass="95421">MKRFSIFLFSLIAAFTLNAQSECGLDNFSYEVIPDGNVFYIAIDQPTNIYENFNVYINDIPMESPDGKFGPFEADCSTFNSIAIFKRQHEECYVIANIGRVCSSDECNIRDLEVSFPECNPNGLVYVTLDFNYSNVSDSFRVKGNGQDYGEFVYSDLPIELGPFPGDCNTEYEFVVQDSKYNNCRAEIDNIIICCPIDCGPPIFEIVDMECSDQKVKMKLFLVEGFYQNNITIKINEEYITNFEIDSNFIYLSGDLPLDIAKHTISVCSVGISEECCFTQEFSTDNCSSGSDCKIYAMEYDVPECQPNEEVFISLDFKYKNTVSDSFIVQGNGVFYGEFAYTDLPVSVGPFQPSCNPNYELVAYDAQDQSCKTVLESIIICCSDHCLEPIFELISMDCDSDLVQIKLELIHPIYGDDLWISVDGDSVLNYKLDYPYVYIETLNNGGEFMELQICTTSSNLEFCCYSQIVDLINCNDNGNCKIGNIQASPSQCNDAEIPYFKLDFEYANVGSKGFSVIGNGHDYGDFSYEDLPILIYVGDSCDVFYEFVVIDNENQCSSEMEYGYFCCTDNCSFKIDETRVKCNDGLITEIAFYLFEETDPIKFYSIYANGLLIGETEINNEFIELNTQIPLDGANQIELTVCDDQCCVSRMLDISECYDDPTECSITNVEISELACASNTLNLVNFVLDFDHQGTSSGQFDIYSLTGLYGTFSYADLPMKIENYPGSDIGLNVLFICDKGTLCCQAKLFSPPTCLIVGPGGDDETTGVQSIHENKFNYIKTNPINNTLILNSPYTINTYHLYSSAGQKVTTVQSINKETLIDTSPYTPGMYLVRIENEAGIKIEKLIIAK</sequence>
<dbReference type="NCBIfam" id="TIGR04183">
    <property type="entry name" value="Por_Secre_tail"/>
    <property type="match status" value="1"/>
</dbReference>
<dbReference type="InterPro" id="IPR026444">
    <property type="entry name" value="Secre_tail"/>
</dbReference>
<feature type="domain" description="Secretion system C-terminal sorting" evidence="2">
    <location>
        <begin position="782"/>
        <end position="848"/>
    </location>
</feature>
<keyword evidence="1" id="KW-0732">Signal</keyword>
<keyword evidence="4" id="KW-1185">Reference proteome</keyword>
<feature type="chain" id="PRO_5041240568" description="Secretion system C-terminal sorting domain-containing protein" evidence="1">
    <location>
        <begin position="20"/>
        <end position="850"/>
    </location>
</feature>
<dbReference type="Pfam" id="PF18962">
    <property type="entry name" value="Por_Secre_tail"/>
    <property type="match status" value="1"/>
</dbReference>
<evidence type="ECO:0000256" key="1">
    <source>
        <dbReference type="SAM" id="SignalP"/>
    </source>
</evidence>
<name>A0AA37SR86_9BACT</name>
<evidence type="ECO:0000313" key="4">
    <source>
        <dbReference type="Proteomes" id="UP001156666"/>
    </source>
</evidence>
<accession>A0AA37SR86</accession>
<protein>
    <recommendedName>
        <fullName evidence="2">Secretion system C-terminal sorting domain-containing protein</fullName>
    </recommendedName>
</protein>
<dbReference type="AlphaFoldDB" id="A0AA37SR86"/>
<organism evidence="3 4">
    <name type="scientific">Portibacter lacus</name>
    <dbReference type="NCBI Taxonomy" id="1099794"/>
    <lineage>
        <taxon>Bacteria</taxon>
        <taxon>Pseudomonadati</taxon>
        <taxon>Bacteroidota</taxon>
        <taxon>Saprospiria</taxon>
        <taxon>Saprospirales</taxon>
        <taxon>Haliscomenobacteraceae</taxon>
        <taxon>Portibacter</taxon>
    </lineage>
</organism>
<evidence type="ECO:0000313" key="3">
    <source>
        <dbReference type="EMBL" id="GLR18445.1"/>
    </source>
</evidence>
<feature type="signal peptide" evidence="1">
    <location>
        <begin position="1"/>
        <end position="19"/>
    </location>
</feature>
<gene>
    <name evidence="3" type="ORF">GCM10007940_30610</name>
</gene>